<dbReference type="Proteomes" id="UP000243975">
    <property type="component" value="Unassembled WGS sequence"/>
</dbReference>
<reference evidence="1 2" key="1">
    <citation type="journal article" date="2016" name="Sci. Rep.">
        <title>The genome sequence of the outbreeding globe artichoke constructed de novo incorporating a phase-aware low-pass sequencing strategy of F1 progeny.</title>
        <authorList>
            <person name="Scaglione D."/>
            <person name="Reyes-Chin-Wo S."/>
            <person name="Acquadro A."/>
            <person name="Froenicke L."/>
            <person name="Portis E."/>
            <person name="Beitel C."/>
            <person name="Tirone M."/>
            <person name="Mauro R."/>
            <person name="Lo Monaco A."/>
            <person name="Mauromicale G."/>
            <person name="Faccioli P."/>
            <person name="Cattivelli L."/>
            <person name="Rieseberg L."/>
            <person name="Michelmore R."/>
            <person name="Lanteri S."/>
        </authorList>
    </citation>
    <scope>NUCLEOTIDE SEQUENCE [LARGE SCALE GENOMIC DNA]</scope>
    <source>
        <strain evidence="1">2C</strain>
    </source>
</reference>
<accession>A0A124SI39</accession>
<gene>
    <name evidence="1" type="ORF">Ccrd_010085</name>
</gene>
<dbReference type="STRING" id="59895.A0A124SI39"/>
<dbReference type="AlphaFoldDB" id="A0A124SI39"/>
<dbReference type="InterPro" id="IPR004158">
    <property type="entry name" value="DUF247_pln"/>
</dbReference>
<proteinExistence type="predicted"/>
<dbReference type="EMBL" id="LEKV01000108">
    <property type="protein sequence ID" value="KVI11503.1"/>
    <property type="molecule type" value="Genomic_DNA"/>
</dbReference>
<dbReference type="Pfam" id="PF03140">
    <property type="entry name" value="DUF247"/>
    <property type="match status" value="1"/>
</dbReference>
<dbReference type="PANTHER" id="PTHR31170">
    <property type="entry name" value="BNAC04G53230D PROTEIN"/>
    <property type="match status" value="1"/>
</dbReference>
<dbReference type="OMA" id="MSKENGY"/>
<dbReference type="PANTHER" id="PTHR31170:SF25">
    <property type="entry name" value="BNAA09G04570D PROTEIN"/>
    <property type="match status" value="1"/>
</dbReference>
<sequence length="489" mass="57467">MVSFSSRYPYSYNRDPMANVDVEVGGRRGPRNKTKWWHRNTPLQDLLDCIEKGQNLSIQQPPSIYKIPSSARKISPDSFKPQVVSIGPLHRQDKALQEFEEQKTTYLHHLLQRLNIKPEIILDKCLQKVNDSIHKIRESYGGMMTYTDVELAQMMVIDACFILDFLFLFEEHQPLTSTNAILTRSISRDLVLLENQIPFFVLQDIFKCTISKLQTTRSLTSGILQHLQILSPFKEIKRNDVICTTQPHHILGLLQRSFHPTDNIPLNCPLLRFPNHSALELDKAGVKFEPKKDENWTLAIDFSSSSWKFFRWWWGNRTLRMHKLCIDDSTELFLRNLIAYEQCTPDVPDFVTSYVCAIDMLLDTKEDLSKLVESKVLTNNLGSNEDSTKMLNKLSEQFAFKEFYYMEQWKQLDDYYNRYVPKNIALLRRTYFDSPWKIIALLASCYHPIRSCHRSGHLKNNQVDSQCFFCLPSFWHYVWYLFHFLLKSH</sequence>
<dbReference type="Gramene" id="KVI11503">
    <property type="protein sequence ID" value="KVI11503"/>
    <property type="gene ID" value="Ccrd_010085"/>
</dbReference>
<evidence type="ECO:0000313" key="2">
    <source>
        <dbReference type="Proteomes" id="UP000243975"/>
    </source>
</evidence>
<keyword evidence="2" id="KW-1185">Reference proteome</keyword>
<evidence type="ECO:0000313" key="1">
    <source>
        <dbReference type="EMBL" id="KVI11503.1"/>
    </source>
</evidence>
<comment type="caution">
    <text evidence="1">The sequence shown here is derived from an EMBL/GenBank/DDBJ whole genome shotgun (WGS) entry which is preliminary data.</text>
</comment>
<organism evidence="1 2">
    <name type="scientific">Cynara cardunculus var. scolymus</name>
    <name type="common">Globe artichoke</name>
    <name type="synonym">Cynara scolymus</name>
    <dbReference type="NCBI Taxonomy" id="59895"/>
    <lineage>
        <taxon>Eukaryota</taxon>
        <taxon>Viridiplantae</taxon>
        <taxon>Streptophyta</taxon>
        <taxon>Embryophyta</taxon>
        <taxon>Tracheophyta</taxon>
        <taxon>Spermatophyta</taxon>
        <taxon>Magnoliopsida</taxon>
        <taxon>eudicotyledons</taxon>
        <taxon>Gunneridae</taxon>
        <taxon>Pentapetalae</taxon>
        <taxon>asterids</taxon>
        <taxon>campanulids</taxon>
        <taxon>Asterales</taxon>
        <taxon>Asteraceae</taxon>
        <taxon>Carduoideae</taxon>
        <taxon>Cardueae</taxon>
        <taxon>Carduinae</taxon>
        <taxon>Cynara</taxon>
    </lineage>
</organism>
<protein>
    <submittedName>
        <fullName evidence="1">Uncharacterized protein</fullName>
    </submittedName>
</protein>
<name>A0A124SI39_CYNCS</name>